<dbReference type="NCBIfam" id="TIGR00005">
    <property type="entry name" value="rluA_subfam"/>
    <property type="match status" value="1"/>
</dbReference>
<organism evidence="9 10">
    <name type="scientific">Massilia eburnea</name>
    <dbReference type="NCBI Taxonomy" id="1776165"/>
    <lineage>
        <taxon>Bacteria</taxon>
        <taxon>Pseudomonadati</taxon>
        <taxon>Pseudomonadota</taxon>
        <taxon>Betaproteobacteria</taxon>
        <taxon>Burkholderiales</taxon>
        <taxon>Oxalobacteraceae</taxon>
        <taxon>Telluria group</taxon>
        <taxon>Massilia</taxon>
    </lineage>
</organism>
<sequence>MNSAEQLPDNEFDADFEGDLTADPLAPIELELSKTDCGERLDKVVARLVPQFSRGRLQSWIEEGHITVDGKPAKVRATVYGDEKILVIPQPAPEDVAFTPEDVPLDIVFEDDNLLVINKPAGLVVHPGAGNWSGTMLNGLLFRWPQLGGVPRAGIVHRLDKDTSGLMVVGKDLPTQTDLVRQLQARTVKRVYWCIVWGTPRLSGTIDASMGRDQKDRVKMAVSTSMGSKPAITHYQRLAEGTLDGRPVSLVQCRLETGRTHQIRVHMAHLGFSLIGDQVYGKQHMASVFPRQALQARRLGLVHPANGEQMEWVVPLADDFKELMERAGIEEPDESVLSAAASEHGEYEDYDIYDDEFDDE</sequence>
<evidence type="ECO:0000313" key="9">
    <source>
        <dbReference type="EMBL" id="MTW13716.1"/>
    </source>
</evidence>
<name>A0A6L6QPV8_9BURK</name>
<evidence type="ECO:0000256" key="4">
    <source>
        <dbReference type="PIRSR" id="PIRSR606225-1"/>
    </source>
</evidence>
<dbReference type="Proteomes" id="UP000472320">
    <property type="component" value="Unassembled WGS sequence"/>
</dbReference>
<comment type="similarity">
    <text evidence="1 6">Belongs to the pseudouridine synthase RluA family.</text>
</comment>
<proteinExistence type="inferred from homology"/>
<dbReference type="GO" id="GO:0003723">
    <property type="term" value="F:RNA binding"/>
    <property type="evidence" value="ECO:0007669"/>
    <property type="project" value="UniProtKB-KW"/>
</dbReference>
<feature type="domain" description="RNA-binding S4" evidence="8">
    <location>
        <begin position="39"/>
        <end position="104"/>
    </location>
</feature>
<dbReference type="PANTHER" id="PTHR21600">
    <property type="entry name" value="MITOCHONDRIAL RNA PSEUDOURIDINE SYNTHASE"/>
    <property type="match status" value="1"/>
</dbReference>
<dbReference type="AlphaFoldDB" id="A0A6L6QPV8"/>
<feature type="compositionally biased region" description="Acidic residues" evidence="7">
    <location>
        <begin position="346"/>
        <end position="360"/>
    </location>
</feature>
<dbReference type="EMBL" id="WNKX01000026">
    <property type="protein sequence ID" value="MTW13716.1"/>
    <property type="molecule type" value="Genomic_DNA"/>
</dbReference>
<feature type="region of interest" description="Disordered" evidence="7">
    <location>
        <begin position="331"/>
        <end position="360"/>
    </location>
</feature>
<evidence type="ECO:0000256" key="6">
    <source>
        <dbReference type="RuleBase" id="RU362028"/>
    </source>
</evidence>
<dbReference type="PROSITE" id="PS01129">
    <property type="entry name" value="PSI_RLU"/>
    <property type="match status" value="1"/>
</dbReference>
<dbReference type="PROSITE" id="PS50889">
    <property type="entry name" value="S4"/>
    <property type="match status" value="1"/>
</dbReference>
<keyword evidence="5" id="KW-0694">RNA-binding</keyword>
<dbReference type="InterPro" id="IPR006145">
    <property type="entry name" value="PsdUridine_synth_RsuA/RluA"/>
</dbReference>
<evidence type="ECO:0000256" key="5">
    <source>
        <dbReference type="PROSITE-ProRule" id="PRU00182"/>
    </source>
</evidence>
<dbReference type="SUPFAM" id="SSF55174">
    <property type="entry name" value="Alpha-L RNA-binding motif"/>
    <property type="match status" value="1"/>
</dbReference>
<dbReference type="InterPro" id="IPR002942">
    <property type="entry name" value="S4_RNA-bd"/>
</dbReference>
<evidence type="ECO:0000256" key="7">
    <source>
        <dbReference type="SAM" id="MobiDB-lite"/>
    </source>
</evidence>
<evidence type="ECO:0000313" key="10">
    <source>
        <dbReference type="Proteomes" id="UP000472320"/>
    </source>
</evidence>
<feature type="active site" evidence="4">
    <location>
        <position position="160"/>
    </location>
</feature>
<dbReference type="RefSeq" id="WP_155456632.1">
    <property type="nucleotide sequence ID" value="NZ_WNKX01000026.1"/>
</dbReference>
<dbReference type="Gene3D" id="3.30.2350.10">
    <property type="entry name" value="Pseudouridine synthase"/>
    <property type="match status" value="1"/>
</dbReference>
<dbReference type="InterPro" id="IPR006225">
    <property type="entry name" value="PsdUridine_synth_RluC/D"/>
</dbReference>
<evidence type="ECO:0000256" key="3">
    <source>
        <dbReference type="ARBA" id="ARBA00036882"/>
    </source>
</evidence>
<dbReference type="Pfam" id="PF00849">
    <property type="entry name" value="PseudoU_synth_2"/>
    <property type="match status" value="1"/>
</dbReference>
<dbReference type="InterPro" id="IPR006224">
    <property type="entry name" value="PsdUridine_synth_RluA-like_CS"/>
</dbReference>
<protein>
    <recommendedName>
        <fullName evidence="6">Pseudouridine synthase</fullName>
        <ecNumber evidence="6">5.4.99.-</ecNumber>
    </recommendedName>
</protein>
<comment type="function">
    <text evidence="6">Responsible for synthesis of pseudouridine from uracil.</text>
</comment>
<dbReference type="SMART" id="SM00363">
    <property type="entry name" value="S4"/>
    <property type="match status" value="1"/>
</dbReference>
<dbReference type="SUPFAM" id="SSF55120">
    <property type="entry name" value="Pseudouridine synthase"/>
    <property type="match status" value="1"/>
</dbReference>
<dbReference type="Gene3D" id="3.10.290.10">
    <property type="entry name" value="RNA-binding S4 domain"/>
    <property type="match status" value="1"/>
</dbReference>
<evidence type="ECO:0000256" key="2">
    <source>
        <dbReference type="ARBA" id="ARBA00023235"/>
    </source>
</evidence>
<comment type="catalytic activity">
    <reaction evidence="6">
        <text>a uridine in RNA = a pseudouridine in RNA</text>
        <dbReference type="Rhea" id="RHEA:48348"/>
        <dbReference type="Rhea" id="RHEA-COMP:12068"/>
        <dbReference type="Rhea" id="RHEA-COMP:12069"/>
        <dbReference type="ChEBI" id="CHEBI:65314"/>
        <dbReference type="ChEBI" id="CHEBI:65315"/>
    </reaction>
</comment>
<dbReference type="Pfam" id="PF01479">
    <property type="entry name" value="S4"/>
    <property type="match status" value="1"/>
</dbReference>
<evidence type="ECO:0000259" key="8">
    <source>
        <dbReference type="SMART" id="SM00363"/>
    </source>
</evidence>
<dbReference type="GO" id="GO:0000455">
    <property type="term" value="P:enzyme-directed rRNA pseudouridine synthesis"/>
    <property type="evidence" value="ECO:0007669"/>
    <property type="project" value="TreeGrafter"/>
</dbReference>
<comment type="caution">
    <text evidence="9">The sequence shown here is derived from an EMBL/GenBank/DDBJ whole genome shotgun (WGS) entry which is preliminary data.</text>
</comment>
<dbReference type="CDD" id="cd00165">
    <property type="entry name" value="S4"/>
    <property type="match status" value="1"/>
</dbReference>
<dbReference type="InterPro" id="IPR020103">
    <property type="entry name" value="PsdUridine_synth_cat_dom_sf"/>
</dbReference>
<dbReference type="CDD" id="cd02869">
    <property type="entry name" value="PseudoU_synth_RluA_like"/>
    <property type="match status" value="1"/>
</dbReference>
<gene>
    <name evidence="9" type="ORF">GM658_24190</name>
</gene>
<dbReference type="EC" id="5.4.99.-" evidence="6"/>
<accession>A0A6L6QPV8</accession>
<keyword evidence="2 6" id="KW-0413">Isomerase</keyword>
<dbReference type="InterPro" id="IPR050188">
    <property type="entry name" value="RluA_PseudoU_synthase"/>
</dbReference>
<dbReference type="GO" id="GO:0160140">
    <property type="term" value="F:23S rRNA pseudouridine(1911/1915/1917) synthase activity"/>
    <property type="evidence" value="ECO:0007669"/>
    <property type="project" value="UniProtKB-EC"/>
</dbReference>
<dbReference type="PANTHER" id="PTHR21600:SF44">
    <property type="entry name" value="RIBOSOMAL LARGE SUBUNIT PSEUDOURIDINE SYNTHASE D"/>
    <property type="match status" value="1"/>
</dbReference>
<dbReference type="InterPro" id="IPR036986">
    <property type="entry name" value="S4_RNA-bd_sf"/>
</dbReference>
<dbReference type="OrthoDB" id="9785808at2"/>
<comment type="catalytic activity">
    <reaction evidence="3">
        <text>uridine(1911/1915/1917) in 23S rRNA = pseudouridine(1911/1915/1917) in 23S rRNA</text>
        <dbReference type="Rhea" id="RHEA:42524"/>
        <dbReference type="Rhea" id="RHEA-COMP:10097"/>
        <dbReference type="Rhea" id="RHEA-COMP:10098"/>
        <dbReference type="ChEBI" id="CHEBI:65314"/>
        <dbReference type="ChEBI" id="CHEBI:65315"/>
        <dbReference type="EC" id="5.4.99.23"/>
    </reaction>
</comment>
<evidence type="ECO:0000256" key="1">
    <source>
        <dbReference type="ARBA" id="ARBA00010876"/>
    </source>
</evidence>
<keyword evidence="10" id="KW-1185">Reference proteome</keyword>
<reference evidence="9 10" key="1">
    <citation type="submission" date="2019-11" db="EMBL/GenBank/DDBJ databases">
        <title>Type strains purchased from KCTC, JCM and DSMZ.</title>
        <authorList>
            <person name="Lu H."/>
        </authorList>
    </citation>
    <scope>NUCLEOTIDE SEQUENCE [LARGE SCALE GENOMIC DNA]</scope>
    <source>
        <strain evidence="9 10">JCM 31587</strain>
    </source>
</reference>